<sequence>MGCDGGTIPRRDELVRVKKKPEVKDKDAELAFKWRCCTITQEILSEPIVVCHLGKLYSKMSLIEALLDRTTLPEACRHIKSLKDVKDVKLTNNPEFKGGEDKKEGSLDHRSAPYVCPVLSLEMSGKSRFVALWSCGCVFSERALKEIGTKNCHKCTKPFEDDDVVIINGNDEDLDLMKVRMEIRQAKNKKKKVKKEVESEVPSSEQSISTKTTKRTTNCGKGEESIKKMRVEEATSLSKIGNVISGGKVTKAEELRKMKPEYSVAKDNHVTKVYKSLFTTHQSEKDQNRAHWVTYNPFYN</sequence>
<dbReference type="Proteomes" id="UP001153737">
    <property type="component" value="Chromosome 17"/>
</dbReference>
<evidence type="ECO:0000256" key="1">
    <source>
        <dbReference type="ARBA" id="ARBA00009885"/>
    </source>
</evidence>
<dbReference type="PANTHER" id="PTHR12775">
    <property type="entry name" value="PROTEIN C20ORF43 HOMOLOG"/>
    <property type="match status" value="1"/>
</dbReference>
<reference evidence="5" key="2">
    <citation type="submission" date="2022-10" db="EMBL/GenBank/DDBJ databases">
        <authorList>
            <consortium name="ENA_rothamsted_submissions"/>
            <consortium name="culmorum"/>
            <person name="King R."/>
        </authorList>
    </citation>
    <scope>NUCLEOTIDE SEQUENCE</scope>
</reference>
<evidence type="ECO:0000313" key="6">
    <source>
        <dbReference type="Proteomes" id="UP001153737"/>
    </source>
</evidence>
<dbReference type="EMBL" id="OU896723">
    <property type="protein sequence ID" value="CAG9818276.1"/>
    <property type="molecule type" value="Genomic_DNA"/>
</dbReference>
<dbReference type="PANTHER" id="PTHR12775:SF0">
    <property type="entry name" value="REPLICATION TERMINATION FACTOR 2"/>
    <property type="match status" value="1"/>
</dbReference>
<dbReference type="InterPro" id="IPR027799">
    <property type="entry name" value="Rtf2_RING-finger"/>
</dbReference>
<evidence type="ECO:0000313" key="5">
    <source>
        <dbReference type="EMBL" id="CAG9818276.1"/>
    </source>
</evidence>
<protein>
    <recommendedName>
        <fullName evidence="2">Replication termination factor 2</fullName>
    </recommendedName>
    <alternativeName>
        <fullName evidence="3">Replication termination factor 2 domain-containing protein 1</fullName>
    </alternativeName>
</protein>
<proteinExistence type="inferred from homology"/>
<dbReference type="GO" id="GO:0006274">
    <property type="term" value="P:DNA replication termination"/>
    <property type="evidence" value="ECO:0007669"/>
    <property type="project" value="TreeGrafter"/>
</dbReference>
<comment type="similarity">
    <text evidence="1">Belongs to the rtf2 family.</text>
</comment>
<keyword evidence="6" id="KW-1185">Reference proteome</keyword>
<feature type="compositionally biased region" description="Polar residues" evidence="4">
    <location>
        <begin position="206"/>
        <end position="219"/>
    </location>
</feature>
<feature type="region of interest" description="Disordered" evidence="4">
    <location>
        <begin position="194"/>
        <end position="222"/>
    </location>
</feature>
<dbReference type="GO" id="GO:0005634">
    <property type="term" value="C:nucleus"/>
    <property type="evidence" value="ECO:0007669"/>
    <property type="project" value="TreeGrafter"/>
</dbReference>
<accession>A0A9N9WZY5</accession>
<gene>
    <name evidence="5" type="ORF">PHAECO_LOCUS5786</name>
</gene>
<evidence type="ECO:0000256" key="2">
    <source>
        <dbReference type="ARBA" id="ARBA00015157"/>
    </source>
</evidence>
<reference evidence="5" key="1">
    <citation type="submission" date="2022-01" db="EMBL/GenBank/DDBJ databases">
        <authorList>
            <person name="King R."/>
        </authorList>
    </citation>
    <scope>NUCLEOTIDE SEQUENCE</scope>
</reference>
<evidence type="ECO:0000256" key="3">
    <source>
        <dbReference type="ARBA" id="ARBA00030367"/>
    </source>
</evidence>
<dbReference type="Pfam" id="PF04641">
    <property type="entry name" value="Rtf2"/>
    <property type="match status" value="1"/>
</dbReference>
<dbReference type="InterPro" id="IPR006735">
    <property type="entry name" value="Rtf2"/>
</dbReference>
<dbReference type="CDD" id="cd16653">
    <property type="entry name" value="RING-like_Rtf2"/>
    <property type="match status" value="1"/>
</dbReference>
<name>A0A9N9WZY5_PHACE</name>
<dbReference type="AlphaFoldDB" id="A0A9N9WZY5"/>
<organism evidence="5 6">
    <name type="scientific">Phaedon cochleariae</name>
    <name type="common">Mustard beetle</name>
    <dbReference type="NCBI Taxonomy" id="80249"/>
    <lineage>
        <taxon>Eukaryota</taxon>
        <taxon>Metazoa</taxon>
        <taxon>Ecdysozoa</taxon>
        <taxon>Arthropoda</taxon>
        <taxon>Hexapoda</taxon>
        <taxon>Insecta</taxon>
        <taxon>Pterygota</taxon>
        <taxon>Neoptera</taxon>
        <taxon>Endopterygota</taxon>
        <taxon>Coleoptera</taxon>
        <taxon>Polyphaga</taxon>
        <taxon>Cucujiformia</taxon>
        <taxon>Chrysomeloidea</taxon>
        <taxon>Chrysomelidae</taxon>
        <taxon>Chrysomelinae</taxon>
        <taxon>Chrysomelini</taxon>
        <taxon>Phaedon</taxon>
    </lineage>
</organism>
<evidence type="ECO:0000256" key="4">
    <source>
        <dbReference type="SAM" id="MobiDB-lite"/>
    </source>
</evidence>
<dbReference type="OrthoDB" id="247013at2759"/>